<dbReference type="HOGENOM" id="CLU_847588_0_0_1"/>
<feature type="region of interest" description="Disordered" evidence="1">
    <location>
        <begin position="215"/>
        <end position="245"/>
    </location>
</feature>
<organism evidence="2 3">
    <name type="scientific">Paxillus involutus ATCC 200175</name>
    <dbReference type="NCBI Taxonomy" id="664439"/>
    <lineage>
        <taxon>Eukaryota</taxon>
        <taxon>Fungi</taxon>
        <taxon>Dikarya</taxon>
        <taxon>Basidiomycota</taxon>
        <taxon>Agaricomycotina</taxon>
        <taxon>Agaricomycetes</taxon>
        <taxon>Agaricomycetidae</taxon>
        <taxon>Boletales</taxon>
        <taxon>Paxilineae</taxon>
        <taxon>Paxillaceae</taxon>
        <taxon>Paxillus</taxon>
    </lineage>
</organism>
<dbReference type="Proteomes" id="UP000053647">
    <property type="component" value="Unassembled WGS sequence"/>
</dbReference>
<reference evidence="2 3" key="1">
    <citation type="submission" date="2014-06" db="EMBL/GenBank/DDBJ databases">
        <authorList>
            <consortium name="DOE Joint Genome Institute"/>
            <person name="Kuo A."/>
            <person name="Kohler A."/>
            <person name="Nagy L.G."/>
            <person name="Floudas D."/>
            <person name="Copeland A."/>
            <person name="Barry K.W."/>
            <person name="Cichocki N."/>
            <person name="Veneault-Fourrey C."/>
            <person name="LaButti K."/>
            <person name="Lindquist E.A."/>
            <person name="Lipzen A."/>
            <person name="Lundell T."/>
            <person name="Morin E."/>
            <person name="Murat C."/>
            <person name="Sun H."/>
            <person name="Tunlid A."/>
            <person name="Henrissat B."/>
            <person name="Grigoriev I.V."/>
            <person name="Hibbett D.S."/>
            <person name="Martin F."/>
            <person name="Nordberg H.P."/>
            <person name="Cantor M.N."/>
            <person name="Hua S.X."/>
        </authorList>
    </citation>
    <scope>NUCLEOTIDE SEQUENCE [LARGE SCALE GENOMIC DNA]</scope>
    <source>
        <strain evidence="2 3">ATCC 200175</strain>
    </source>
</reference>
<dbReference type="AlphaFoldDB" id="A0A0C9U9C4"/>
<name>A0A0C9U9C4_PAXIN</name>
<gene>
    <name evidence="2" type="ORF">PAXINDRAFT_99286</name>
</gene>
<reference evidence="3" key="2">
    <citation type="submission" date="2015-01" db="EMBL/GenBank/DDBJ databases">
        <title>Evolutionary Origins and Diversification of the Mycorrhizal Mutualists.</title>
        <authorList>
            <consortium name="DOE Joint Genome Institute"/>
            <consortium name="Mycorrhizal Genomics Consortium"/>
            <person name="Kohler A."/>
            <person name="Kuo A."/>
            <person name="Nagy L.G."/>
            <person name="Floudas D."/>
            <person name="Copeland A."/>
            <person name="Barry K.W."/>
            <person name="Cichocki N."/>
            <person name="Veneault-Fourrey C."/>
            <person name="LaButti K."/>
            <person name="Lindquist E.A."/>
            <person name="Lipzen A."/>
            <person name="Lundell T."/>
            <person name="Morin E."/>
            <person name="Murat C."/>
            <person name="Riley R."/>
            <person name="Ohm R."/>
            <person name="Sun H."/>
            <person name="Tunlid A."/>
            <person name="Henrissat B."/>
            <person name="Grigoriev I.V."/>
            <person name="Hibbett D.S."/>
            <person name="Martin F."/>
        </authorList>
    </citation>
    <scope>NUCLEOTIDE SEQUENCE [LARGE SCALE GENOMIC DNA]</scope>
    <source>
        <strain evidence="3">ATCC 200175</strain>
    </source>
</reference>
<evidence type="ECO:0000313" key="2">
    <source>
        <dbReference type="EMBL" id="KIJ15932.1"/>
    </source>
</evidence>
<evidence type="ECO:0000256" key="1">
    <source>
        <dbReference type="SAM" id="MobiDB-lite"/>
    </source>
</evidence>
<proteinExistence type="predicted"/>
<evidence type="ECO:0000313" key="3">
    <source>
        <dbReference type="Proteomes" id="UP000053647"/>
    </source>
</evidence>
<sequence>MSRSVRRLLSLMRFFEAEKRTSISLFLARWSPSPDTTVTNVLDVAQNSDPIQFLWTFLHSLGDDLAKRKARREAHGCVDIRSAHSDYLIGTDARRVSSHNHIRLGVKVFRANAATLLIRCLSRKTPTSVRQFSVRLQDFGKSDMQDRFQVIYAARLRTLETGLGALVPTRSVVSSTPPTSSNHSSRRDAALRAGFLEILAIFTFPSLYLDQAGTRHGRRKISPPPGPTNGNSGRSNSFRTPIDKNLSNLNQSDQCMAELNPIIFEQYSSAVTSVDLRSRLTLGLSPTLLVHAQGHYFPDKKDHCMGVPHTRRSVRNYLSKRSAVHLDR</sequence>
<protein>
    <submittedName>
        <fullName evidence="2">Unplaced genomic scaffold PAXINscaffold_13, whole genome shotgun sequence</fullName>
    </submittedName>
</protein>
<dbReference type="OrthoDB" id="10570662at2759"/>
<accession>A0A0C9U9C4</accession>
<keyword evidence="3" id="KW-1185">Reference proteome</keyword>
<dbReference type="EMBL" id="KN819335">
    <property type="protein sequence ID" value="KIJ15932.1"/>
    <property type="molecule type" value="Genomic_DNA"/>
</dbReference>
<feature type="compositionally biased region" description="Low complexity" evidence="1">
    <location>
        <begin position="228"/>
        <end position="237"/>
    </location>
</feature>